<keyword evidence="1" id="KW-0175">Coiled coil</keyword>
<proteinExistence type="predicted"/>
<evidence type="ECO:0000313" key="4">
    <source>
        <dbReference type="Proteomes" id="UP000791440"/>
    </source>
</evidence>
<dbReference type="EMBL" id="JH668434">
    <property type="protein sequence ID" value="KAG6453002.1"/>
    <property type="molecule type" value="Genomic_DNA"/>
</dbReference>
<dbReference type="AlphaFoldDB" id="A0A921ZA68"/>
<feature type="compositionally biased region" description="Polar residues" evidence="2">
    <location>
        <begin position="163"/>
        <end position="174"/>
    </location>
</feature>
<accession>A0A921ZA68</accession>
<feature type="compositionally biased region" description="Basic and acidic residues" evidence="2">
    <location>
        <begin position="12"/>
        <end position="23"/>
    </location>
</feature>
<feature type="coiled-coil region" evidence="1">
    <location>
        <begin position="266"/>
        <end position="293"/>
    </location>
</feature>
<organism evidence="3 4">
    <name type="scientific">Manduca sexta</name>
    <name type="common">Tobacco hawkmoth</name>
    <name type="synonym">Tobacco hornworm</name>
    <dbReference type="NCBI Taxonomy" id="7130"/>
    <lineage>
        <taxon>Eukaryota</taxon>
        <taxon>Metazoa</taxon>
        <taxon>Ecdysozoa</taxon>
        <taxon>Arthropoda</taxon>
        <taxon>Hexapoda</taxon>
        <taxon>Insecta</taxon>
        <taxon>Pterygota</taxon>
        <taxon>Neoptera</taxon>
        <taxon>Endopterygota</taxon>
        <taxon>Lepidoptera</taxon>
        <taxon>Glossata</taxon>
        <taxon>Ditrysia</taxon>
        <taxon>Bombycoidea</taxon>
        <taxon>Sphingidae</taxon>
        <taxon>Sphinginae</taxon>
        <taxon>Sphingini</taxon>
        <taxon>Manduca</taxon>
    </lineage>
</organism>
<comment type="caution">
    <text evidence="3">The sequence shown here is derived from an EMBL/GenBank/DDBJ whole genome shotgun (WGS) entry which is preliminary data.</text>
</comment>
<evidence type="ECO:0000313" key="3">
    <source>
        <dbReference type="EMBL" id="KAG6453002.1"/>
    </source>
</evidence>
<gene>
    <name evidence="3" type="ORF">O3G_MSEX007905</name>
</gene>
<dbReference type="Proteomes" id="UP000791440">
    <property type="component" value="Unassembled WGS sequence"/>
</dbReference>
<feature type="region of interest" description="Disordered" evidence="2">
    <location>
        <begin position="163"/>
        <end position="220"/>
    </location>
</feature>
<feature type="region of interest" description="Disordered" evidence="2">
    <location>
        <begin position="1"/>
        <end position="23"/>
    </location>
</feature>
<feature type="region of interest" description="Disordered" evidence="2">
    <location>
        <begin position="384"/>
        <end position="426"/>
    </location>
</feature>
<evidence type="ECO:0000256" key="1">
    <source>
        <dbReference type="SAM" id="Coils"/>
    </source>
</evidence>
<reference evidence="3" key="2">
    <citation type="submission" date="2020-12" db="EMBL/GenBank/DDBJ databases">
        <authorList>
            <person name="Kanost M."/>
        </authorList>
    </citation>
    <scope>NUCLEOTIDE SEQUENCE</scope>
</reference>
<feature type="compositionally biased region" description="Polar residues" evidence="2">
    <location>
        <begin position="410"/>
        <end position="426"/>
    </location>
</feature>
<sequence length="444" mass="49505">MDLSHDLFLPGGEEHCSNSRGDRRASRSYRVLLSHGDHGRKRVRAQAQRGMHRFTGRDEPAQPTHLIEIVEPACDSADSRLRHLNDNLLAYSQATDINGSPCKLPPKFDLCTPISPPRAKILELLRPEDPGHDALEAIVRPIPRRGLTRPLDEDTRRFLQRALQSPAQYVSNPSTPEPQVRPPEPIEKIPQPVTSTPKQNPDGERSLADELREAEEDERAGGHIRRELLREFRKRGGGIRDAVERERMGKLALSVEDDEGDEESGLSAAARRIDALLAESRDLHEELAGIQEDLQQRKRMFSQTFDVIKNYTFIAPVPNGYLNATRYPGTVPYSPEKASADLGWRSRCEHAGARQLRGRWSTSRKRCATWTTWWRCCGEMSRPPRASGPGLSPSAGDSPAATILYDSETPESVTSSPVSRDGISPTTVHTNKAIATHVTDIRNA</sequence>
<feature type="compositionally biased region" description="Basic and acidic residues" evidence="2">
    <location>
        <begin position="201"/>
        <end position="211"/>
    </location>
</feature>
<protein>
    <submittedName>
        <fullName evidence="3">Uncharacterized protein</fullName>
    </submittedName>
</protein>
<evidence type="ECO:0000256" key="2">
    <source>
        <dbReference type="SAM" id="MobiDB-lite"/>
    </source>
</evidence>
<reference evidence="3" key="1">
    <citation type="journal article" date="2016" name="Insect Biochem. Mol. Biol.">
        <title>Multifaceted biological insights from a draft genome sequence of the tobacco hornworm moth, Manduca sexta.</title>
        <authorList>
            <person name="Kanost M.R."/>
            <person name="Arrese E.L."/>
            <person name="Cao X."/>
            <person name="Chen Y.R."/>
            <person name="Chellapilla S."/>
            <person name="Goldsmith M.R."/>
            <person name="Grosse-Wilde E."/>
            <person name="Heckel D.G."/>
            <person name="Herndon N."/>
            <person name="Jiang H."/>
            <person name="Papanicolaou A."/>
            <person name="Qu J."/>
            <person name="Soulages J.L."/>
            <person name="Vogel H."/>
            <person name="Walters J."/>
            <person name="Waterhouse R.M."/>
            <person name="Ahn S.J."/>
            <person name="Almeida F.C."/>
            <person name="An C."/>
            <person name="Aqrawi P."/>
            <person name="Bretschneider A."/>
            <person name="Bryant W.B."/>
            <person name="Bucks S."/>
            <person name="Chao H."/>
            <person name="Chevignon G."/>
            <person name="Christen J.M."/>
            <person name="Clarke D.F."/>
            <person name="Dittmer N.T."/>
            <person name="Ferguson L.C.F."/>
            <person name="Garavelou S."/>
            <person name="Gordon K.H.J."/>
            <person name="Gunaratna R.T."/>
            <person name="Han Y."/>
            <person name="Hauser F."/>
            <person name="He Y."/>
            <person name="Heidel-Fischer H."/>
            <person name="Hirsh A."/>
            <person name="Hu Y."/>
            <person name="Jiang H."/>
            <person name="Kalra D."/>
            <person name="Klinner C."/>
            <person name="Konig C."/>
            <person name="Kovar C."/>
            <person name="Kroll A.R."/>
            <person name="Kuwar S.S."/>
            <person name="Lee S.L."/>
            <person name="Lehman R."/>
            <person name="Li K."/>
            <person name="Li Z."/>
            <person name="Liang H."/>
            <person name="Lovelace S."/>
            <person name="Lu Z."/>
            <person name="Mansfield J.H."/>
            <person name="McCulloch K.J."/>
            <person name="Mathew T."/>
            <person name="Morton B."/>
            <person name="Muzny D.M."/>
            <person name="Neunemann D."/>
            <person name="Ongeri F."/>
            <person name="Pauchet Y."/>
            <person name="Pu L.L."/>
            <person name="Pyrousis I."/>
            <person name="Rao X.J."/>
            <person name="Redding A."/>
            <person name="Roesel C."/>
            <person name="Sanchez-Gracia A."/>
            <person name="Schaack S."/>
            <person name="Shukla A."/>
            <person name="Tetreau G."/>
            <person name="Wang Y."/>
            <person name="Xiong G.H."/>
            <person name="Traut W."/>
            <person name="Walsh T.K."/>
            <person name="Worley K.C."/>
            <person name="Wu D."/>
            <person name="Wu W."/>
            <person name="Wu Y.Q."/>
            <person name="Zhang X."/>
            <person name="Zou Z."/>
            <person name="Zucker H."/>
            <person name="Briscoe A.D."/>
            <person name="Burmester T."/>
            <person name="Clem R.J."/>
            <person name="Feyereisen R."/>
            <person name="Grimmelikhuijzen C.J.P."/>
            <person name="Hamodrakas S.J."/>
            <person name="Hansson B.S."/>
            <person name="Huguet E."/>
            <person name="Jermiin L.S."/>
            <person name="Lan Q."/>
            <person name="Lehman H.K."/>
            <person name="Lorenzen M."/>
            <person name="Merzendorfer H."/>
            <person name="Michalopoulos I."/>
            <person name="Morton D.B."/>
            <person name="Muthukrishnan S."/>
            <person name="Oakeshott J.G."/>
            <person name="Palmer W."/>
            <person name="Park Y."/>
            <person name="Passarelli A.L."/>
            <person name="Rozas J."/>
            <person name="Schwartz L.M."/>
            <person name="Smith W."/>
            <person name="Southgate A."/>
            <person name="Vilcinskas A."/>
            <person name="Vogt R."/>
            <person name="Wang P."/>
            <person name="Werren J."/>
            <person name="Yu X.Q."/>
            <person name="Zhou J.J."/>
            <person name="Brown S.J."/>
            <person name="Scherer S.E."/>
            <person name="Richards S."/>
            <person name="Blissard G.W."/>
        </authorList>
    </citation>
    <scope>NUCLEOTIDE SEQUENCE</scope>
</reference>
<name>A0A921ZA68_MANSE</name>
<keyword evidence="4" id="KW-1185">Reference proteome</keyword>